<dbReference type="InterPro" id="IPR035956">
    <property type="entry name" value="RimP_N_sf"/>
</dbReference>
<dbReference type="PANTHER" id="PTHR33867">
    <property type="entry name" value="RIBOSOME MATURATION FACTOR RIMP"/>
    <property type="match status" value="1"/>
</dbReference>
<keyword evidence="1 3" id="KW-0963">Cytoplasm</keyword>
<dbReference type="GO" id="GO:0000028">
    <property type="term" value="P:ribosomal small subunit assembly"/>
    <property type="evidence" value="ECO:0007669"/>
    <property type="project" value="TreeGrafter"/>
</dbReference>
<comment type="subcellular location">
    <subcellularLocation>
        <location evidence="3">Cytoplasm</location>
    </subcellularLocation>
</comment>
<gene>
    <name evidence="3" type="primary">rimP</name>
    <name evidence="5" type="ORF">HGA03_09165</name>
</gene>
<dbReference type="HAMAP" id="MF_01077">
    <property type="entry name" value="RimP"/>
    <property type="match status" value="1"/>
</dbReference>
<accession>A0A7X6KV18</accession>
<reference evidence="5 6" key="1">
    <citation type="submission" date="2020-04" db="EMBL/GenBank/DDBJ databases">
        <title>MicrobeNet Type strains.</title>
        <authorList>
            <person name="Nicholson A.C."/>
        </authorList>
    </citation>
    <scope>NUCLEOTIDE SEQUENCE [LARGE SCALE GENOMIC DNA]</scope>
    <source>
        <strain evidence="5 6">ATCC BAA-788</strain>
    </source>
</reference>
<dbReference type="InterPro" id="IPR003728">
    <property type="entry name" value="Ribosome_maturation_RimP"/>
</dbReference>
<dbReference type="Gene3D" id="3.30.300.70">
    <property type="entry name" value="RimP-like superfamily, N-terminal"/>
    <property type="match status" value="1"/>
</dbReference>
<evidence type="ECO:0000256" key="1">
    <source>
        <dbReference type="ARBA" id="ARBA00022490"/>
    </source>
</evidence>
<organism evidence="5 6">
    <name type="scientific">Cellulomonas denverensis</name>
    <dbReference type="NCBI Taxonomy" id="264297"/>
    <lineage>
        <taxon>Bacteria</taxon>
        <taxon>Bacillati</taxon>
        <taxon>Actinomycetota</taxon>
        <taxon>Actinomycetes</taxon>
        <taxon>Micrococcales</taxon>
        <taxon>Cellulomonadaceae</taxon>
        <taxon>Cellulomonas</taxon>
    </lineage>
</organism>
<comment type="function">
    <text evidence="3">Required for maturation of 30S ribosomal subunits.</text>
</comment>
<dbReference type="AlphaFoldDB" id="A0A7X6KV18"/>
<dbReference type="RefSeq" id="WP_168629924.1">
    <property type="nucleotide sequence ID" value="NZ_BONL01000007.1"/>
</dbReference>
<dbReference type="EMBL" id="JAAXOX010000003">
    <property type="protein sequence ID" value="NKY22831.1"/>
    <property type="molecule type" value="Genomic_DNA"/>
</dbReference>
<evidence type="ECO:0000256" key="3">
    <source>
        <dbReference type="HAMAP-Rule" id="MF_01077"/>
    </source>
</evidence>
<comment type="caution">
    <text evidence="5">The sequence shown here is derived from an EMBL/GenBank/DDBJ whole genome shotgun (WGS) entry which is preliminary data.</text>
</comment>
<dbReference type="Proteomes" id="UP000581206">
    <property type="component" value="Unassembled WGS sequence"/>
</dbReference>
<evidence type="ECO:0000259" key="4">
    <source>
        <dbReference type="Pfam" id="PF02576"/>
    </source>
</evidence>
<dbReference type="SUPFAM" id="SSF75420">
    <property type="entry name" value="YhbC-like, N-terminal domain"/>
    <property type="match status" value="1"/>
</dbReference>
<evidence type="ECO:0000256" key="2">
    <source>
        <dbReference type="ARBA" id="ARBA00022517"/>
    </source>
</evidence>
<feature type="domain" description="Ribosome maturation factor RimP N-terminal" evidence="4">
    <location>
        <begin position="11"/>
        <end position="87"/>
    </location>
</feature>
<protein>
    <recommendedName>
        <fullName evidence="3">Ribosome maturation factor RimP</fullName>
    </recommendedName>
</protein>
<dbReference type="Pfam" id="PF02576">
    <property type="entry name" value="RimP_N"/>
    <property type="match status" value="1"/>
</dbReference>
<keyword evidence="6" id="KW-1185">Reference proteome</keyword>
<proteinExistence type="inferred from homology"/>
<name>A0A7X6KV18_9CELL</name>
<dbReference type="GO" id="GO:0005829">
    <property type="term" value="C:cytosol"/>
    <property type="evidence" value="ECO:0007669"/>
    <property type="project" value="TreeGrafter"/>
</dbReference>
<dbReference type="PANTHER" id="PTHR33867:SF1">
    <property type="entry name" value="RIBOSOME MATURATION FACTOR RIMP"/>
    <property type="match status" value="1"/>
</dbReference>
<comment type="similarity">
    <text evidence="3">Belongs to the RimP family.</text>
</comment>
<keyword evidence="2 3" id="KW-0690">Ribosome biogenesis</keyword>
<dbReference type="InterPro" id="IPR028989">
    <property type="entry name" value="RimP_N"/>
</dbReference>
<sequence>MSAPSSEIRPLVEPLVSAAGLWLEDVELVRESGRHVLRVVVDAPEDADDSVDLDAVAAVTRAVAEALDSVDHRLPERYTLEVSTRGATAPLTARRHYARAIGRLVVLELAGGGALRGRLVAVEPEGEAEATLVVTPETPGVKGRPPKVGEPVRTPLSAVRAGVVEVELRGGKDEED</sequence>
<evidence type="ECO:0000313" key="5">
    <source>
        <dbReference type="EMBL" id="NKY22831.1"/>
    </source>
</evidence>
<evidence type="ECO:0000313" key="6">
    <source>
        <dbReference type="Proteomes" id="UP000581206"/>
    </source>
</evidence>
<dbReference type="GO" id="GO:0006412">
    <property type="term" value="P:translation"/>
    <property type="evidence" value="ECO:0007669"/>
    <property type="project" value="TreeGrafter"/>
</dbReference>